<gene>
    <name evidence="1" type="ORF">AaeL_AAEL013545</name>
</gene>
<evidence type="ECO:0000313" key="1">
    <source>
        <dbReference type="EMBL" id="EAT34189.1"/>
    </source>
</evidence>
<reference evidence="1" key="1">
    <citation type="submission" date="2005-10" db="EMBL/GenBank/DDBJ databases">
        <authorList>
            <person name="Loftus B.J."/>
            <person name="Nene V.M."/>
            <person name="Hannick L.I."/>
            <person name="Bidwell S."/>
            <person name="Haas B."/>
            <person name="Amedeo P."/>
            <person name="Orvis J."/>
            <person name="Wortman J.R."/>
            <person name="White O.R."/>
            <person name="Salzberg S."/>
            <person name="Shumway M."/>
            <person name="Koo H."/>
            <person name="Zhao Y."/>
            <person name="Holmes M."/>
            <person name="Miller J."/>
            <person name="Schatz M."/>
            <person name="Pop M."/>
            <person name="Pai G."/>
            <person name="Utterback T."/>
            <person name="Rogers Y.-H."/>
            <person name="Kravitz S."/>
            <person name="Fraser C.M."/>
        </authorList>
    </citation>
    <scope>NUCLEOTIDE SEQUENCE</scope>
    <source>
        <strain evidence="1">Liverpool</strain>
    </source>
</reference>
<feature type="non-terminal residue" evidence="1">
    <location>
        <position position="1"/>
    </location>
</feature>
<sequence>TYRFQPNGSKLSRYNTHEVAYYLYTKRLLISFSNRAAVKQRINRSCRTKDAISNAYFKL</sequence>
<dbReference type="AlphaFoldDB" id="Q16IU2"/>
<organism evidence="1 2">
    <name type="scientific">Aedes aegypti</name>
    <name type="common">Yellowfever mosquito</name>
    <name type="synonym">Culex aegypti</name>
    <dbReference type="NCBI Taxonomy" id="7159"/>
    <lineage>
        <taxon>Eukaryota</taxon>
        <taxon>Metazoa</taxon>
        <taxon>Ecdysozoa</taxon>
        <taxon>Arthropoda</taxon>
        <taxon>Hexapoda</taxon>
        <taxon>Insecta</taxon>
        <taxon>Pterygota</taxon>
        <taxon>Neoptera</taxon>
        <taxon>Endopterygota</taxon>
        <taxon>Diptera</taxon>
        <taxon>Nematocera</taxon>
        <taxon>Culicoidea</taxon>
        <taxon>Culicidae</taxon>
        <taxon>Culicinae</taxon>
        <taxon>Aedini</taxon>
        <taxon>Aedes</taxon>
        <taxon>Stegomyia</taxon>
    </lineage>
</organism>
<reference evidence="1" key="3">
    <citation type="submission" date="2012-09" db="EMBL/GenBank/DDBJ databases">
        <authorList>
            <consortium name="VectorBase"/>
        </authorList>
    </citation>
    <scope>NUCLEOTIDE SEQUENCE</scope>
    <source>
        <strain evidence="1">Liverpool</strain>
    </source>
</reference>
<reference evidence="1" key="2">
    <citation type="journal article" date="2007" name="Science">
        <title>Genome sequence of Aedes aegypti, a major arbovirus vector.</title>
        <authorList>
            <person name="Nene V."/>
            <person name="Wortman J.R."/>
            <person name="Lawson D."/>
            <person name="Haas B."/>
            <person name="Kodira C."/>
            <person name="Tu Z.J."/>
            <person name="Loftus B."/>
            <person name="Xi Z."/>
            <person name="Megy K."/>
            <person name="Grabherr M."/>
            <person name="Ren Q."/>
            <person name="Zdobnov E.M."/>
            <person name="Lobo N.F."/>
            <person name="Campbell K.S."/>
            <person name="Brown S.E."/>
            <person name="Bonaldo M.F."/>
            <person name="Zhu J."/>
            <person name="Sinkins S.P."/>
            <person name="Hogenkamp D.G."/>
            <person name="Amedeo P."/>
            <person name="Arensburger P."/>
            <person name="Atkinson P.W."/>
            <person name="Bidwell S."/>
            <person name="Biedler J."/>
            <person name="Birney E."/>
            <person name="Bruggner R.V."/>
            <person name="Costas J."/>
            <person name="Coy M.R."/>
            <person name="Crabtree J."/>
            <person name="Crawford M."/>
            <person name="Debruyn B."/>
            <person name="Decaprio D."/>
            <person name="Eiglmeier K."/>
            <person name="Eisenstadt E."/>
            <person name="El-Dorry H."/>
            <person name="Gelbart W.M."/>
            <person name="Gomes S.L."/>
            <person name="Hammond M."/>
            <person name="Hannick L.I."/>
            <person name="Hogan J.R."/>
            <person name="Holmes M.H."/>
            <person name="Jaffe D."/>
            <person name="Johnston J.S."/>
            <person name="Kennedy R.C."/>
            <person name="Koo H."/>
            <person name="Kravitz S."/>
            <person name="Kriventseva E.V."/>
            <person name="Kulp D."/>
            <person name="Labutti K."/>
            <person name="Lee E."/>
            <person name="Li S."/>
            <person name="Lovin D.D."/>
            <person name="Mao C."/>
            <person name="Mauceli E."/>
            <person name="Menck C.F."/>
            <person name="Miller J.R."/>
            <person name="Montgomery P."/>
            <person name="Mori A."/>
            <person name="Nascimento A.L."/>
            <person name="Naveira H.F."/>
            <person name="Nusbaum C."/>
            <person name="O'leary S."/>
            <person name="Orvis J."/>
            <person name="Pertea M."/>
            <person name="Quesneville H."/>
            <person name="Reidenbach K.R."/>
            <person name="Rogers Y.H."/>
            <person name="Roth C.W."/>
            <person name="Schneider J.R."/>
            <person name="Schatz M."/>
            <person name="Shumway M."/>
            <person name="Stanke M."/>
            <person name="Stinson E.O."/>
            <person name="Tubio J.M."/>
            <person name="Vanzee J.P."/>
            <person name="Verjovski-Almeida S."/>
            <person name="Werner D."/>
            <person name="White O."/>
            <person name="Wyder S."/>
            <person name="Zeng Q."/>
            <person name="Zhao Q."/>
            <person name="Zhao Y."/>
            <person name="Hill C.A."/>
            <person name="Raikhel A.S."/>
            <person name="Soares M.B."/>
            <person name="Knudson D.L."/>
            <person name="Lee N.H."/>
            <person name="Galagan J."/>
            <person name="Salzberg S.L."/>
            <person name="Paulsen I.T."/>
            <person name="Dimopoulos G."/>
            <person name="Collins F.H."/>
            <person name="Birren B."/>
            <person name="Fraser-Liggett C.M."/>
            <person name="Severson D.W."/>
        </authorList>
    </citation>
    <scope>NUCLEOTIDE SEQUENCE [LARGE SCALE GENOMIC DNA]</scope>
    <source>
        <strain evidence="1">Liverpool</strain>
    </source>
</reference>
<proteinExistence type="predicted"/>
<dbReference type="HOGENOM" id="CLU_2967619_0_0_1"/>
<dbReference type="Proteomes" id="UP000682892">
    <property type="component" value="Unassembled WGS sequence"/>
</dbReference>
<dbReference type="PaxDb" id="7159-AAEL013545-PA"/>
<name>Q16IU2_AEDAE</name>
<evidence type="ECO:0000313" key="2">
    <source>
        <dbReference type="Proteomes" id="UP000682892"/>
    </source>
</evidence>
<protein>
    <submittedName>
        <fullName evidence="1">AAEL013545-PA</fullName>
    </submittedName>
</protein>
<accession>Q16IU2</accession>
<dbReference type="EMBL" id="CH478052">
    <property type="protein sequence ID" value="EAT34189.1"/>
    <property type="molecule type" value="Genomic_DNA"/>
</dbReference>